<evidence type="ECO:0000256" key="3">
    <source>
        <dbReference type="ARBA" id="ARBA00022827"/>
    </source>
</evidence>
<dbReference type="PANTHER" id="PTHR43735:SF3">
    <property type="entry name" value="FERROPTOSIS SUPPRESSOR PROTEIN 1"/>
    <property type="match status" value="1"/>
</dbReference>
<dbReference type="AlphaFoldDB" id="K5WF02"/>
<dbReference type="GO" id="GO:0050660">
    <property type="term" value="F:flavin adenine dinucleotide binding"/>
    <property type="evidence" value="ECO:0007669"/>
    <property type="project" value="TreeGrafter"/>
</dbReference>
<evidence type="ECO:0000259" key="5">
    <source>
        <dbReference type="Pfam" id="PF07992"/>
    </source>
</evidence>
<protein>
    <recommendedName>
        <fullName evidence="5">FAD/NAD(P)-binding domain-containing protein</fullName>
    </recommendedName>
</protein>
<comment type="similarity">
    <text evidence="1">Belongs to the FAD-dependent oxidoreductase family.</text>
</comment>
<dbReference type="InParanoid" id="K5WF02"/>
<dbReference type="SUPFAM" id="SSF51905">
    <property type="entry name" value="FAD/NAD(P)-binding domain"/>
    <property type="match status" value="1"/>
</dbReference>
<dbReference type="PANTHER" id="PTHR43735">
    <property type="entry name" value="APOPTOSIS-INDUCING FACTOR 1"/>
    <property type="match status" value="1"/>
</dbReference>
<dbReference type="PRINTS" id="PR00469">
    <property type="entry name" value="PNDRDTASEII"/>
</dbReference>
<dbReference type="InterPro" id="IPR036188">
    <property type="entry name" value="FAD/NAD-bd_sf"/>
</dbReference>
<dbReference type="RefSeq" id="XP_007402695.1">
    <property type="nucleotide sequence ID" value="XM_007402633.1"/>
</dbReference>
<keyword evidence="2" id="KW-0285">Flavoprotein</keyword>
<dbReference type="KEGG" id="pco:PHACADRAFT_179428"/>
<gene>
    <name evidence="6" type="ORF">PHACADRAFT_179428</name>
</gene>
<dbReference type="STRING" id="650164.K5WF02"/>
<reference evidence="6 7" key="1">
    <citation type="journal article" date="2012" name="BMC Genomics">
        <title>Comparative genomics of the white-rot fungi, Phanerochaete carnosa and P. chrysosporium, to elucidate the genetic basis of the distinct wood types they colonize.</title>
        <authorList>
            <person name="Suzuki H."/>
            <person name="MacDonald J."/>
            <person name="Syed K."/>
            <person name="Salamov A."/>
            <person name="Hori C."/>
            <person name="Aerts A."/>
            <person name="Henrissat B."/>
            <person name="Wiebenga A."/>
            <person name="vanKuyk P.A."/>
            <person name="Barry K."/>
            <person name="Lindquist E."/>
            <person name="LaButti K."/>
            <person name="Lapidus A."/>
            <person name="Lucas S."/>
            <person name="Coutinho P."/>
            <person name="Gong Y."/>
            <person name="Samejima M."/>
            <person name="Mahadevan R."/>
            <person name="Abou-Zaid M."/>
            <person name="de Vries R.P."/>
            <person name="Igarashi K."/>
            <person name="Yadav J.S."/>
            <person name="Grigoriev I.V."/>
            <person name="Master E.R."/>
        </authorList>
    </citation>
    <scope>NUCLEOTIDE SEQUENCE [LARGE SCALE GENOMIC DNA]</scope>
    <source>
        <strain evidence="6 7">HHB-10118-sp</strain>
    </source>
</reference>
<dbReference type="InterPro" id="IPR023753">
    <property type="entry name" value="FAD/NAD-binding_dom"/>
</dbReference>
<dbReference type="GO" id="GO:0005737">
    <property type="term" value="C:cytoplasm"/>
    <property type="evidence" value="ECO:0007669"/>
    <property type="project" value="TreeGrafter"/>
</dbReference>
<evidence type="ECO:0000313" key="7">
    <source>
        <dbReference type="Proteomes" id="UP000008370"/>
    </source>
</evidence>
<dbReference type="Pfam" id="PF07992">
    <property type="entry name" value="Pyr_redox_2"/>
    <property type="match status" value="1"/>
</dbReference>
<sequence>MSKKTDEGKKNVVIVGGGAAGVEVVQQLAKQLDHAQYNLILLNARPYFVHVIAGLRMAVSEAERLEDQVLIPYDRLPATFVQGTLVEIEETAPGKGGVLVLANGDRLEYAALILATGSKWPGLIDYGDSNEEVHENIRIWRERFAQAKNVVIAGGGAVGIELAGEIVDAHPNTKVTIVHSGTRLMNDVYPDKFRKSLEQKVLSRGIALIDRDYVDNFPEALTATDIVTRRGKTIKGADLVIPAFGSRPNTGIINTLGAGVLTEAGYVKVKPTLELPDHPGVFAVGDIVDWNEQKQAFKSGNHASVAVPNLLSFLRGQPQKKVYKGSTEMIVVPIGRSYGAGYFDVLWGITVGNWFTGMIKGKDLLVGMTRKNDAPPS</sequence>
<evidence type="ECO:0000256" key="1">
    <source>
        <dbReference type="ARBA" id="ARBA00006442"/>
    </source>
</evidence>
<dbReference type="OrthoDB" id="202203at2759"/>
<evidence type="ECO:0000256" key="2">
    <source>
        <dbReference type="ARBA" id="ARBA00022630"/>
    </source>
</evidence>
<feature type="domain" description="FAD/NAD(P)-binding" evidence="5">
    <location>
        <begin position="11"/>
        <end position="297"/>
    </location>
</feature>
<keyword evidence="7" id="KW-1185">Reference proteome</keyword>
<keyword evidence="3" id="KW-0274">FAD</keyword>
<proteinExistence type="inferred from homology"/>
<dbReference type="Gene3D" id="3.50.50.100">
    <property type="match status" value="1"/>
</dbReference>
<dbReference type="GO" id="GO:0004174">
    <property type="term" value="F:electron-transferring-flavoprotein dehydrogenase activity"/>
    <property type="evidence" value="ECO:0007669"/>
    <property type="project" value="TreeGrafter"/>
</dbReference>
<dbReference type="PRINTS" id="PR00368">
    <property type="entry name" value="FADPNR"/>
</dbReference>
<organism evidence="6 7">
    <name type="scientific">Phanerochaete carnosa (strain HHB-10118-sp)</name>
    <name type="common">White-rot fungus</name>
    <name type="synonym">Peniophora carnosa</name>
    <dbReference type="NCBI Taxonomy" id="650164"/>
    <lineage>
        <taxon>Eukaryota</taxon>
        <taxon>Fungi</taxon>
        <taxon>Dikarya</taxon>
        <taxon>Basidiomycota</taxon>
        <taxon>Agaricomycotina</taxon>
        <taxon>Agaricomycetes</taxon>
        <taxon>Polyporales</taxon>
        <taxon>Phanerochaetaceae</taxon>
        <taxon>Phanerochaete</taxon>
    </lineage>
</organism>
<dbReference type="Proteomes" id="UP000008370">
    <property type="component" value="Unassembled WGS sequence"/>
</dbReference>
<dbReference type="EMBL" id="JH930763">
    <property type="protein sequence ID" value="EKM48752.1"/>
    <property type="molecule type" value="Genomic_DNA"/>
</dbReference>
<dbReference type="GeneID" id="18909900"/>
<evidence type="ECO:0000313" key="6">
    <source>
        <dbReference type="EMBL" id="EKM48752.1"/>
    </source>
</evidence>
<keyword evidence="4" id="KW-0560">Oxidoreductase</keyword>
<evidence type="ECO:0000256" key="4">
    <source>
        <dbReference type="ARBA" id="ARBA00023002"/>
    </source>
</evidence>
<dbReference type="HOGENOM" id="CLU_019845_2_0_1"/>
<name>K5WF02_PHACS</name>
<accession>K5WF02</accession>